<dbReference type="EMBL" id="UINC01069324">
    <property type="protein sequence ID" value="SVC02607.1"/>
    <property type="molecule type" value="Genomic_DNA"/>
</dbReference>
<evidence type="ECO:0000313" key="1">
    <source>
        <dbReference type="EMBL" id="SVC02607.1"/>
    </source>
</evidence>
<organism evidence="1">
    <name type="scientific">marine metagenome</name>
    <dbReference type="NCBI Taxonomy" id="408172"/>
    <lineage>
        <taxon>unclassified sequences</taxon>
        <taxon>metagenomes</taxon>
        <taxon>ecological metagenomes</taxon>
    </lineage>
</organism>
<dbReference type="AlphaFoldDB" id="A0A382ITU7"/>
<gene>
    <name evidence="1" type="ORF">METZ01_LOCUS255461</name>
</gene>
<reference evidence="1" key="1">
    <citation type="submission" date="2018-05" db="EMBL/GenBank/DDBJ databases">
        <authorList>
            <person name="Lanie J.A."/>
            <person name="Ng W.-L."/>
            <person name="Kazmierczak K.M."/>
            <person name="Andrzejewski T.M."/>
            <person name="Davidsen T.M."/>
            <person name="Wayne K.J."/>
            <person name="Tettelin H."/>
            <person name="Glass J.I."/>
            <person name="Rusch D."/>
            <person name="Podicherti R."/>
            <person name="Tsui H.-C.T."/>
            <person name="Winkler M.E."/>
        </authorList>
    </citation>
    <scope>NUCLEOTIDE SEQUENCE</scope>
</reference>
<accession>A0A382ITU7</accession>
<name>A0A382ITU7_9ZZZZ</name>
<sequence>MAPFAPETFPRPVDPEILTAFDNVWDGLAGPGTWWTAAERVA</sequence>
<protein>
    <submittedName>
        <fullName evidence="1">Uncharacterized protein</fullName>
    </submittedName>
</protein>
<feature type="non-terminal residue" evidence="1">
    <location>
        <position position="42"/>
    </location>
</feature>
<proteinExistence type="predicted"/>